<dbReference type="PANTHER" id="PTHR43232:SF2">
    <property type="entry name" value="MOLYBDENUM COFACTOR BIOSYNTHESIS PROTEIN B"/>
    <property type="match status" value="1"/>
</dbReference>
<dbReference type="InterPro" id="IPR036425">
    <property type="entry name" value="MoaB/Mog-like_dom_sf"/>
</dbReference>
<reference evidence="5 6" key="1">
    <citation type="submission" date="2021-03" db="EMBL/GenBank/DDBJ databases">
        <title>Genomic Encyclopedia of Type Strains, Phase IV (KMG-IV): sequencing the most valuable type-strain genomes for metagenomic binning, comparative biology and taxonomic classification.</title>
        <authorList>
            <person name="Goeker M."/>
        </authorList>
    </citation>
    <scope>NUCLEOTIDE SEQUENCE [LARGE SCALE GENOMIC DNA]</scope>
    <source>
        <strain evidence="5 6">DSM 12287</strain>
    </source>
</reference>
<evidence type="ECO:0000256" key="1">
    <source>
        <dbReference type="ARBA" id="ARBA00006112"/>
    </source>
</evidence>
<dbReference type="SMART" id="SM00852">
    <property type="entry name" value="MoCF_biosynth"/>
    <property type="match status" value="1"/>
</dbReference>
<feature type="region of interest" description="Disordered" evidence="3">
    <location>
        <begin position="201"/>
        <end position="237"/>
    </location>
</feature>
<name>A0A8J7UNM4_9EURY</name>
<evidence type="ECO:0000313" key="6">
    <source>
        <dbReference type="Proteomes" id="UP000770586"/>
    </source>
</evidence>
<dbReference type="Pfam" id="PF00994">
    <property type="entry name" value="MoCF_biosynth"/>
    <property type="match status" value="1"/>
</dbReference>
<dbReference type="SUPFAM" id="SSF53218">
    <property type="entry name" value="Molybdenum cofactor biosynthesis proteins"/>
    <property type="match status" value="1"/>
</dbReference>
<dbReference type="PANTHER" id="PTHR43232">
    <property type="entry name" value="MOLYBDENUM COFACTOR BIOSYNTHESIS PROTEIN B"/>
    <property type="match status" value="1"/>
</dbReference>
<comment type="caution">
    <text evidence="5">The sequence shown here is derived from an EMBL/GenBank/DDBJ whole genome shotgun (WGS) entry which is preliminary data.</text>
</comment>
<dbReference type="CDD" id="cd00886">
    <property type="entry name" value="MogA_MoaB"/>
    <property type="match status" value="1"/>
</dbReference>
<keyword evidence="6" id="KW-1185">Reference proteome</keyword>
<dbReference type="GO" id="GO:0005829">
    <property type="term" value="C:cytosol"/>
    <property type="evidence" value="ECO:0007669"/>
    <property type="project" value="TreeGrafter"/>
</dbReference>
<dbReference type="Proteomes" id="UP000770586">
    <property type="component" value="Unassembled WGS sequence"/>
</dbReference>
<keyword evidence="2" id="KW-0501">Molybdenum cofactor biosynthesis</keyword>
<dbReference type="InterPro" id="IPR008284">
    <property type="entry name" value="MoCF_biosynth_CS"/>
</dbReference>
<dbReference type="RefSeq" id="WP_210113956.1">
    <property type="nucleotide sequence ID" value="NZ_BAAADX010000014.1"/>
</dbReference>
<evidence type="ECO:0000259" key="4">
    <source>
        <dbReference type="SMART" id="SM00852"/>
    </source>
</evidence>
<dbReference type="AlphaFoldDB" id="A0A8J7UNM4"/>
<evidence type="ECO:0000256" key="3">
    <source>
        <dbReference type="SAM" id="MobiDB-lite"/>
    </source>
</evidence>
<protein>
    <submittedName>
        <fullName evidence="5">Molybdenum cofactor biosynthesis protein B</fullName>
    </submittedName>
</protein>
<dbReference type="GO" id="GO:0006777">
    <property type="term" value="P:Mo-molybdopterin cofactor biosynthetic process"/>
    <property type="evidence" value="ECO:0007669"/>
    <property type="project" value="UniProtKB-KW"/>
</dbReference>
<feature type="region of interest" description="Disordered" evidence="3">
    <location>
        <begin position="1"/>
        <end position="48"/>
    </location>
</feature>
<feature type="compositionally biased region" description="Acidic residues" evidence="3">
    <location>
        <begin position="207"/>
        <end position="237"/>
    </location>
</feature>
<dbReference type="InterPro" id="IPR001453">
    <property type="entry name" value="MoaB/Mog_dom"/>
</dbReference>
<evidence type="ECO:0000256" key="2">
    <source>
        <dbReference type="ARBA" id="ARBA00023150"/>
    </source>
</evidence>
<dbReference type="EMBL" id="JAGGKE010000019">
    <property type="protein sequence ID" value="MBP1903274.1"/>
    <property type="molecule type" value="Genomic_DNA"/>
</dbReference>
<evidence type="ECO:0000313" key="5">
    <source>
        <dbReference type="EMBL" id="MBP1903274.1"/>
    </source>
</evidence>
<dbReference type="NCBIfam" id="TIGR00177">
    <property type="entry name" value="molyb_syn"/>
    <property type="match status" value="1"/>
</dbReference>
<organism evidence="5 6">
    <name type="scientific">Halorubrum trapanicum</name>
    <dbReference type="NCBI Taxonomy" id="29284"/>
    <lineage>
        <taxon>Archaea</taxon>
        <taxon>Methanobacteriati</taxon>
        <taxon>Methanobacteriota</taxon>
        <taxon>Stenosarchaea group</taxon>
        <taxon>Halobacteria</taxon>
        <taxon>Halobacteriales</taxon>
        <taxon>Haloferacaceae</taxon>
        <taxon>Halorubrum</taxon>
    </lineage>
</organism>
<comment type="similarity">
    <text evidence="1">Belongs to the MoaB/Mog family.</text>
</comment>
<dbReference type="FunFam" id="3.40.980.10:FF:000006">
    <property type="entry name" value="Molybdenum cofactor biosynthesis protein B"/>
    <property type="match status" value="1"/>
</dbReference>
<dbReference type="InterPro" id="IPR012245">
    <property type="entry name" value="MoaB"/>
</dbReference>
<dbReference type="Gene3D" id="3.40.980.10">
    <property type="entry name" value="MoaB/Mog-like domain"/>
    <property type="match status" value="1"/>
</dbReference>
<sequence>MTDRDDGSETGDHGDREGHHDHGDDDHHDHDDDHRHDDGHDHHHDHDIDSAAVAVVTVSSSRGADEDPAGDYVTAAFEEAGHEVAVRELIPDDYDSVQGTVDRLARRKDTDAVVTTGGTGVTPDDVTPEAVRGLFAKPLPGFGELFRRLSYEEVGTRTIGSRATAGVVSATPVFCLPGSENAVRLGVDEVILPEVGHLAGLAGRGLDDEEEGEGEPGDDGEGSEDGSGDDESATEGA</sequence>
<dbReference type="PROSITE" id="PS01078">
    <property type="entry name" value="MOCF_BIOSYNTHESIS_1"/>
    <property type="match status" value="1"/>
</dbReference>
<dbReference type="OrthoDB" id="205337at2157"/>
<gene>
    <name evidence="5" type="ORF">J2744_002978</name>
</gene>
<feature type="domain" description="MoaB/Mog" evidence="4">
    <location>
        <begin position="54"/>
        <end position="198"/>
    </location>
</feature>
<proteinExistence type="inferred from homology"/>
<accession>A0A8J7UNM4</accession>